<protein>
    <submittedName>
        <fullName evidence="11">Uncharacterized protein</fullName>
    </submittedName>
</protein>
<comment type="similarity">
    <text evidence="3">Belongs to the ATP-dependent AMP-binding enzyme family.</text>
</comment>
<feature type="domain" description="AMP-dependent synthetase/ligase" evidence="9">
    <location>
        <begin position="52"/>
        <end position="415"/>
    </location>
</feature>
<dbReference type="PANTHER" id="PTHR24096">
    <property type="entry name" value="LONG-CHAIN-FATTY-ACID--COA LIGASE"/>
    <property type="match status" value="1"/>
</dbReference>
<evidence type="ECO:0000256" key="5">
    <source>
        <dbReference type="ARBA" id="ARBA00022741"/>
    </source>
</evidence>
<dbReference type="PANTHER" id="PTHR24096:SF423">
    <property type="entry name" value="GM05240P"/>
    <property type="match status" value="1"/>
</dbReference>
<keyword evidence="8" id="KW-0576">Peroxisome</keyword>
<dbReference type="AlphaFoldDB" id="A0A8J6HI47"/>
<organism evidence="11 12">
    <name type="scientific">Tenebrio molitor</name>
    <name type="common">Yellow mealworm beetle</name>
    <dbReference type="NCBI Taxonomy" id="7067"/>
    <lineage>
        <taxon>Eukaryota</taxon>
        <taxon>Metazoa</taxon>
        <taxon>Ecdysozoa</taxon>
        <taxon>Arthropoda</taxon>
        <taxon>Hexapoda</taxon>
        <taxon>Insecta</taxon>
        <taxon>Pterygota</taxon>
        <taxon>Neoptera</taxon>
        <taxon>Endopterygota</taxon>
        <taxon>Coleoptera</taxon>
        <taxon>Polyphaga</taxon>
        <taxon>Cucujiformia</taxon>
        <taxon>Tenebrionidae</taxon>
        <taxon>Tenebrio</taxon>
    </lineage>
</organism>
<evidence type="ECO:0000256" key="4">
    <source>
        <dbReference type="ARBA" id="ARBA00022723"/>
    </source>
</evidence>
<dbReference type="Proteomes" id="UP000719412">
    <property type="component" value="Unassembled WGS sequence"/>
</dbReference>
<keyword evidence="5" id="KW-0547">Nucleotide-binding</keyword>
<evidence type="ECO:0000256" key="2">
    <source>
        <dbReference type="ARBA" id="ARBA00004275"/>
    </source>
</evidence>
<dbReference type="InterPro" id="IPR045851">
    <property type="entry name" value="AMP-bd_C_sf"/>
</dbReference>
<dbReference type="GO" id="GO:0016405">
    <property type="term" value="F:CoA-ligase activity"/>
    <property type="evidence" value="ECO:0007669"/>
    <property type="project" value="TreeGrafter"/>
</dbReference>
<dbReference type="Pfam" id="PF00501">
    <property type="entry name" value="AMP-binding"/>
    <property type="match status" value="1"/>
</dbReference>
<evidence type="ECO:0000259" key="9">
    <source>
        <dbReference type="Pfam" id="PF00501"/>
    </source>
</evidence>
<evidence type="ECO:0000259" key="10">
    <source>
        <dbReference type="Pfam" id="PF13193"/>
    </source>
</evidence>
<dbReference type="EMBL" id="JABDTM020023950">
    <property type="protein sequence ID" value="KAH0814767.1"/>
    <property type="molecule type" value="Genomic_DNA"/>
</dbReference>
<evidence type="ECO:0000256" key="6">
    <source>
        <dbReference type="ARBA" id="ARBA00022840"/>
    </source>
</evidence>
<keyword evidence="12" id="KW-1185">Reference proteome</keyword>
<name>A0A8J6HI47_TENMO</name>
<comment type="cofactor">
    <cofactor evidence="1">
        <name>Mg(2+)</name>
        <dbReference type="ChEBI" id="CHEBI:18420"/>
    </cofactor>
</comment>
<gene>
    <name evidence="11" type="ORF">GEV33_008024</name>
</gene>
<evidence type="ECO:0000313" key="12">
    <source>
        <dbReference type="Proteomes" id="UP000719412"/>
    </source>
</evidence>
<sequence>MTSRSFRFLLVNYLRRSLSTHNKIDPIICGPEPVHTILNIPLGQMILQRLTAETRKESALIDPTTKKTVSYQKILCQSISLARSLRNCGYTKDTNVTICSENSVNFFVPILACLYLGAPVSTISPYYTNKQKLHCFNMTKPEVVFTSRMALAHLRQLKEELHYVEKLILIDGCEADSMENFIKENHLNEGVDFSLAEIDPCEDVAFIVFSPGTTCGLPRGVMLTHTNVVVAFSNLMDSRFYAQAANSPVLGLVPFTHSYGLTCTLFDIMIGKQVVVFPLYEQNNFLSALDKYKIKQVWVLPCVTKMMLCNPIVKKYSLDNLREIDCSGNSLNQIVEKEMRKKFPKLNMIRQDYCLTETTAGILAMDYNKPKAGSCGKVVPQMCCKVVDTASGKLLGPNQIGELYVKGDMVMKGYYGSEPPPAHVFSSDGWFVTGDLVYYDEEQYFHFVERIQDVICYCDRRVFPALIENVLLSHEDIRDAGVIGLPVKNGEGEWPLAFVVKNDKSNLSEEKILEYVAERCADKMKLRGGVRFIPQIPRNRYGKILKHRLRRMVEGIKKRG</sequence>
<dbReference type="InterPro" id="IPR000873">
    <property type="entry name" value="AMP-dep_synth/lig_dom"/>
</dbReference>
<keyword evidence="4" id="KW-0479">Metal-binding</keyword>
<dbReference type="Gene3D" id="2.30.38.10">
    <property type="entry name" value="Luciferase, Domain 3"/>
    <property type="match status" value="1"/>
</dbReference>
<dbReference type="GO" id="GO:0005777">
    <property type="term" value="C:peroxisome"/>
    <property type="evidence" value="ECO:0007669"/>
    <property type="project" value="UniProtKB-SubCell"/>
</dbReference>
<keyword evidence="7" id="KW-0460">Magnesium</keyword>
<dbReference type="GO" id="GO:0046872">
    <property type="term" value="F:metal ion binding"/>
    <property type="evidence" value="ECO:0007669"/>
    <property type="project" value="UniProtKB-KW"/>
</dbReference>
<dbReference type="GO" id="GO:0005524">
    <property type="term" value="F:ATP binding"/>
    <property type="evidence" value="ECO:0007669"/>
    <property type="project" value="UniProtKB-KW"/>
</dbReference>
<proteinExistence type="inferred from homology"/>
<keyword evidence="6" id="KW-0067">ATP-binding</keyword>
<feature type="domain" description="AMP-binding enzyme C-terminal" evidence="10">
    <location>
        <begin position="467"/>
        <end position="543"/>
    </location>
</feature>
<accession>A0A8J6HI47</accession>
<reference evidence="11" key="2">
    <citation type="submission" date="2021-08" db="EMBL/GenBank/DDBJ databases">
        <authorList>
            <person name="Eriksson T."/>
        </authorList>
    </citation>
    <scope>NUCLEOTIDE SEQUENCE</scope>
    <source>
        <strain evidence="11">Stoneville</strain>
        <tissue evidence="11">Whole head</tissue>
    </source>
</reference>
<dbReference type="InterPro" id="IPR025110">
    <property type="entry name" value="AMP-bd_C"/>
</dbReference>
<evidence type="ECO:0000256" key="3">
    <source>
        <dbReference type="ARBA" id="ARBA00006432"/>
    </source>
</evidence>
<evidence type="ECO:0000256" key="7">
    <source>
        <dbReference type="ARBA" id="ARBA00022842"/>
    </source>
</evidence>
<evidence type="ECO:0000256" key="1">
    <source>
        <dbReference type="ARBA" id="ARBA00001946"/>
    </source>
</evidence>
<dbReference type="Pfam" id="PF13193">
    <property type="entry name" value="AMP-binding_C"/>
    <property type="match status" value="1"/>
</dbReference>
<dbReference type="Gene3D" id="3.40.50.980">
    <property type="match status" value="2"/>
</dbReference>
<dbReference type="SUPFAM" id="SSF56801">
    <property type="entry name" value="Acetyl-CoA synthetase-like"/>
    <property type="match status" value="1"/>
</dbReference>
<comment type="subcellular location">
    <subcellularLocation>
        <location evidence="2">Peroxisome</location>
    </subcellularLocation>
</comment>
<comment type="caution">
    <text evidence="11">The sequence shown here is derived from an EMBL/GenBank/DDBJ whole genome shotgun (WGS) entry which is preliminary data.</text>
</comment>
<evidence type="ECO:0000256" key="8">
    <source>
        <dbReference type="ARBA" id="ARBA00023140"/>
    </source>
</evidence>
<dbReference type="Gene3D" id="3.30.300.30">
    <property type="match status" value="1"/>
</dbReference>
<evidence type="ECO:0000313" key="11">
    <source>
        <dbReference type="EMBL" id="KAH0814767.1"/>
    </source>
</evidence>
<reference evidence="11" key="1">
    <citation type="journal article" date="2020" name="J Insects Food Feed">
        <title>The yellow mealworm (Tenebrio molitor) genome: a resource for the emerging insects as food and feed industry.</title>
        <authorList>
            <person name="Eriksson T."/>
            <person name="Andere A."/>
            <person name="Kelstrup H."/>
            <person name="Emery V."/>
            <person name="Picard C."/>
        </authorList>
    </citation>
    <scope>NUCLEOTIDE SEQUENCE</scope>
    <source>
        <strain evidence="11">Stoneville</strain>
        <tissue evidence="11">Whole head</tissue>
    </source>
</reference>